<keyword evidence="2" id="KW-1185">Reference proteome</keyword>
<sequence length="368" mass="43061">MITTIISPKGTVTSREGFTAEQLSRYRIYNSRELRVEKASMSRSDDRFIDSLEFLTRKGYIVIERSGDSSIEIHTNSPRVVTPGQYIALIQGLYTWDEFMIHSLVTHGFIEEDVTQLNISVALKAIFDSTNKYYYDKFRSLGCNTHDYNRDSSQIEYLFTLLDRSLELKDDKRAKELVQAVSLALRGFNEFCEDETSHDMLVENYLSRKRDLVREGSYISDYVVNIRRYVGIDKYLDYGLSGYLAPDGQFYECRHQEHDTVAQKLVEKYKLDVRNINSNRLGDFIKFGISPWINNKIGDHGCHVFLNLDEKYSPTKEQVQWLENNWHRMTDKQAVELLRNLRHFGLDTKFKEIQSKLITNRQEDTTNV</sequence>
<name>A0A127AXQ6_9CAUD</name>
<dbReference type="KEGG" id="vg:29125363"/>
<reference evidence="1 2" key="1">
    <citation type="submission" date="2015-08" db="EMBL/GenBank/DDBJ databases">
        <authorList>
            <person name="Babu N.S."/>
            <person name="Beckwith C.J."/>
            <person name="Beseler K.G."/>
            <person name="Brison A."/>
            <person name="Carone J.V."/>
            <person name="Caskin T.P."/>
            <person name="Diamond M."/>
            <person name="Durham M.E."/>
            <person name="Foxe J.M."/>
            <person name="Go M."/>
            <person name="Henderson B.A."/>
            <person name="Jones I.B."/>
            <person name="McGettigan J.A."/>
            <person name="Micheletti S.J."/>
            <person name="Nasrallah M.E."/>
            <person name="Ortiz D."/>
            <person name="Piller C.R."/>
            <person name="Privatt S.R."/>
            <person name="Schneider S.L."/>
            <person name="Sharp S."/>
            <person name="Smith T.C."/>
            <person name="Stanton J.D."/>
            <person name="Ullery H.E."/>
            <person name="Wilson R.J."/>
            <person name="Serrano M.G."/>
            <person name="Buck G."/>
            <person name="Lee V."/>
            <person name="Wang Y."/>
            <person name="Carvalho R."/>
            <person name="Voegtly L."/>
            <person name="Shi R."/>
            <person name="Duckworth R."/>
            <person name="Johnson A."/>
            <person name="Loviza R."/>
            <person name="Walstead R."/>
            <person name="Shah Z."/>
            <person name="Kiflezghi M."/>
            <person name="Wade K."/>
            <person name="Ball S.L."/>
            <person name="Bradley K.W."/>
            <person name="Asai D.J."/>
            <person name="Bowman C.A."/>
            <person name="Russell D.A."/>
            <person name="Pope W.H."/>
            <person name="Jacobs-Sera D."/>
            <person name="Hendrix R.W."/>
            <person name="Hatfull G.F."/>
        </authorList>
    </citation>
    <scope>NUCLEOTIDE SEQUENCE [LARGE SCALE GENOMIC DNA]</scope>
</reference>
<dbReference type="EMBL" id="KT624200">
    <property type="protein sequence ID" value="AMM44994.1"/>
    <property type="molecule type" value="Genomic_DNA"/>
</dbReference>
<accession>A0A127AXQ6</accession>
<evidence type="ECO:0000313" key="2">
    <source>
        <dbReference type="Proteomes" id="UP000203261"/>
    </source>
</evidence>
<proteinExistence type="predicted"/>
<organism evidence="1 2">
    <name type="scientific">Bacillus phage SP-15</name>
    <dbReference type="NCBI Taxonomy" id="1792032"/>
    <lineage>
        <taxon>Viruses</taxon>
        <taxon>Duplodnaviria</taxon>
        <taxon>Heunggongvirae</taxon>
        <taxon>Uroviricota</taxon>
        <taxon>Caudoviricetes</taxon>
        <taxon>Thornevirus</taxon>
        <taxon>Thornevirus SP15</taxon>
    </lineage>
</organism>
<dbReference type="RefSeq" id="YP_009302583.1">
    <property type="nucleotide sequence ID" value="NC_031245.1"/>
</dbReference>
<gene>
    <name evidence="1" type="ORF">SP15_194</name>
</gene>
<protein>
    <submittedName>
        <fullName evidence="1">Uncharacterized protein</fullName>
    </submittedName>
</protein>
<evidence type="ECO:0000313" key="1">
    <source>
        <dbReference type="EMBL" id="AMM44994.1"/>
    </source>
</evidence>
<dbReference type="Proteomes" id="UP000203261">
    <property type="component" value="Segment"/>
</dbReference>
<dbReference type="GeneID" id="29125363"/>